<organism evidence="4 5">
    <name type="scientific">Pedobacter gandavensis</name>
    <dbReference type="NCBI Taxonomy" id="2679963"/>
    <lineage>
        <taxon>Bacteria</taxon>
        <taxon>Pseudomonadati</taxon>
        <taxon>Bacteroidota</taxon>
        <taxon>Sphingobacteriia</taxon>
        <taxon>Sphingobacteriales</taxon>
        <taxon>Sphingobacteriaceae</taxon>
        <taxon>Pedobacter</taxon>
    </lineage>
</organism>
<dbReference type="EMBL" id="WNXC01000001">
    <property type="protein sequence ID" value="MBB2148578.1"/>
    <property type="molecule type" value="Genomic_DNA"/>
</dbReference>
<gene>
    <name evidence="4" type="ORF">GM920_06595</name>
</gene>
<feature type="domain" description="Phage integrase SAM-like" evidence="2">
    <location>
        <begin position="113"/>
        <end position="206"/>
    </location>
</feature>
<dbReference type="Pfam" id="PF13102">
    <property type="entry name" value="Phage_int_SAM_5"/>
    <property type="match status" value="1"/>
</dbReference>
<dbReference type="Gene3D" id="1.10.150.130">
    <property type="match status" value="1"/>
</dbReference>
<dbReference type="InterPro" id="IPR035386">
    <property type="entry name" value="Arm-DNA-bind_5"/>
</dbReference>
<dbReference type="SUPFAM" id="SSF56349">
    <property type="entry name" value="DNA breaking-rejoining enzymes"/>
    <property type="match status" value="1"/>
</dbReference>
<evidence type="ECO:0008006" key="6">
    <source>
        <dbReference type="Google" id="ProtNLM"/>
    </source>
</evidence>
<accession>A0ABR6ETI5</accession>
<dbReference type="InterPro" id="IPR011010">
    <property type="entry name" value="DNA_brk_join_enz"/>
</dbReference>
<evidence type="ECO:0000256" key="1">
    <source>
        <dbReference type="ARBA" id="ARBA00023125"/>
    </source>
</evidence>
<evidence type="ECO:0000259" key="2">
    <source>
        <dbReference type="Pfam" id="PF13102"/>
    </source>
</evidence>
<dbReference type="InterPro" id="IPR025269">
    <property type="entry name" value="SAM-like_dom"/>
</dbReference>
<keyword evidence="1" id="KW-0238">DNA-binding</keyword>
<sequence>MKKGLRFFLKKPKNYQEGPLPVYLRITVDGKREELTAGRTCEPENWNQSTGMMKGNRQEVRTFNQLLDSLQHKLYEIHRRLTDTEEPITARLMRDALTGKGTIKRTIVGVFSDHNMKLEALVGTECASGTAERYRTSLKHTIGFIQWKYRVDDLDLKKINHEFIMEYDFHLRSVRRCGNNSTVKYLKNFNKIIRIALASGWIEKNPLCKLQGKS</sequence>
<reference evidence="4 5" key="1">
    <citation type="submission" date="2019-11" db="EMBL/GenBank/DDBJ databases">
        <title>Description of Pedobacter sp. LMG 31462T.</title>
        <authorList>
            <person name="Carlier A."/>
            <person name="Qi S."/>
            <person name="Vandamme P."/>
        </authorList>
    </citation>
    <scope>NUCLEOTIDE SEQUENCE [LARGE SCALE GENOMIC DNA]</scope>
    <source>
        <strain evidence="4 5">LMG 31462</strain>
    </source>
</reference>
<proteinExistence type="predicted"/>
<dbReference type="Pfam" id="PF17293">
    <property type="entry name" value="Arm-DNA-bind_5"/>
    <property type="match status" value="1"/>
</dbReference>
<evidence type="ECO:0000259" key="3">
    <source>
        <dbReference type="Pfam" id="PF17293"/>
    </source>
</evidence>
<dbReference type="Proteomes" id="UP000636110">
    <property type="component" value="Unassembled WGS sequence"/>
</dbReference>
<keyword evidence="5" id="KW-1185">Reference proteome</keyword>
<dbReference type="InterPro" id="IPR010998">
    <property type="entry name" value="Integrase_recombinase_N"/>
</dbReference>
<comment type="caution">
    <text evidence="4">The sequence shown here is derived from an EMBL/GenBank/DDBJ whole genome shotgun (WGS) entry which is preliminary data.</text>
</comment>
<name>A0ABR6ETI5_9SPHI</name>
<evidence type="ECO:0000313" key="5">
    <source>
        <dbReference type="Proteomes" id="UP000636110"/>
    </source>
</evidence>
<evidence type="ECO:0000313" key="4">
    <source>
        <dbReference type="EMBL" id="MBB2148578.1"/>
    </source>
</evidence>
<protein>
    <recommendedName>
        <fullName evidence="6">Site-specific integrase</fullName>
    </recommendedName>
</protein>
<feature type="domain" description="Arm DNA-binding" evidence="3">
    <location>
        <begin position="7"/>
        <end position="93"/>
    </location>
</feature>